<dbReference type="SUPFAM" id="SSF51735">
    <property type="entry name" value="NAD(P)-binding Rossmann-fold domains"/>
    <property type="match status" value="1"/>
</dbReference>
<comment type="caution">
    <text evidence="3">The sequence shown here is derived from an EMBL/GenBank/DDBJ whole genome shotgun (WGS) entry which is preliminary data.</text>
</comment>
<dbReference type="CDD" id="cd05233">
    <property type="entry name" value="SDR_c"/>
    <property type="match status" value="1"/>
</dbReference>
<organism evidence="3 4">
    <name type="scientific">Swaminathania salitolerans</name>
    <dbReference type="NCBI Taxonomy" id="182838"/>
    <lineage>
        <taxon>Bacteria</taxon>
        <taxon>Pseudomonadati</taxon>
        <taxon>Pseudomonadota</taxon>
        <taxon>Alphaproteobacteria</taxon>
        <taxon>Acetobacterales</taxon>
        <taxon>Acetobacteraceae</taxon>
        <taxon>Swaminathania</taxon>
    </lineage>
</organism>
<dbReference type="Pfam" id="PF00106">
    <property type="entry name" value="adh_short"/>
    <property type="match status" value="1"/>
</dbReference>
<dbReference type="InterPro" id="IPR020904">
    <property type="entry name" value="Sc_DH/Rdtase_CS"/>
</dbReference>
<dbReference type="InterPro" id="IPR002347">
    <property type="entry name" value="SDR_fam"/>
</dbReference>
<proteinExistence type="inferred from homology"/>
<dbReference type="PANTHER" id="PTHR44196">
    <property type="entry name" value="DEHYDROGENASE/REDUCTASE SDR FAMILY MEMBER 7B"/>
    <property type="match status" value="1"/>
</dbReference>
<reference evidence="3 4" key="1">
    <citation type="submission" date="2019-07" db="EMBL/GenBank/DDBJ databases">
        <title>Whole genome shotgun sequence of Swaminathania salitolerans NBRC 104436.</title>
        <authorList>
            <person name="Hosoyama A."/>
            <person name="Uohara A."/>
            <person name="Ohji S."/>
            <person name="Ichikawa N."/>
        </authorList>
    </citation>
    <scope>NUCLEOTIDE SEQUENCE [LARGE SCALE GENOMIC DNA]</scope>
    <source>
        <strain evidence="3 4">NBRC 104436</strain>
    </source>
</reference>
<dbReference type="PRINTS" id="PR00081">
    <property type="entry name" value="GDHRDH"/>
</dbReference>
<dbReference type="Proteomes" id="UP000321405">
    <property type="component" value="Unassembled WGS sequence"/>
</dbReference>
<protein>
    <submittedName>
        <fullName evidence="3">Oxidoreductase</fullName>
    </submittedName>
</protein>
<accession>A0A511BQG5</accession>
<evidence type="ECO:0000256" key="1">
    <source>
        <dbReference type="ARBA" id="ARBA00006484"/>
    </source>
</evidence>
<dbReference type="Gene3D" id="3.40.50.720">
    <property type="entry name" value="NAD(P)-binding Rossmann-like Domain"/>
    <property type="match status" value="1"/>
</dbReference>
<gene>
    <name evidence="3" type="ORF">SSA02_17490</name>
</gene>
<keyword evidence="2" id="KW-0560">Oxidoreductase</keyword>
<dbReference type="InterPro" id="IPR036291">
    <property type="entry name" value="NAD(P)-bd_dom_sf"/>
</dbReference>
<evidence type="ECO:0000313" key="3">
    <source>
        <dbReference type="EMBL" id="GEL02586.1"/>
    </source>
</evidence>
<sequence>MILTGASGGIGALIAQRLVAQNHIVVALCRTPPPFESPDLRHVACDLGETGALAEACATIEDACPSIYAVIHCAGTIVPSPLSASCDRAISRQIAVNLEAPMLLTRRMLPLMRNRRDGARLVFVNSMAAAMPLAGSSVYAATKAGLRSFALSLAQELQSENIAVCSVFPGAVQTGMLQREMEEGGSMLNFVSTPLAPECVADAVIRLLARPRAERFLPAIDGVFGRLCMLSPRLLHYTLPLLTFLGRRGYRRATRRL</sequence>
<dbReference type="AlphaFoldDB" id="A0A511BQG5"/>
<dbReference type="PANTHER" id="PTHR44196:SF1">
    <property type="entry name" value="DEHYDROGENASE_REDUCTASE SDR FAMILY MEMBER 7B"/>
    <property type="match status" value="1"/>
</dbReference>
<dbReference type="GO" id="GO:0016491">
    <property type="term" value="F:oxidoreductase activity"/>
    <property type="evidence" value="ECO:0007669"/>
    <property type="project" value="UniProtKB-KW"/>
</dbReference>
<dbReference type="EMBL" id="BJVC01000003">
    <property type="protein sequence ID" value="GEL02586.1"/>
    <property type="molecule type" value="Genomic_DNA"/>
</dbReference>
<comment type="similarity">
    <text evidence="1">Belongs to the short-chain dehydrogenases/reductases (SDR) family.</text>
</comment>
<dbReference type="GO" id="GO:0016020">
    <property type="term" value="C:membrane"/>
    <property type="evidence" value="ECO:0007669"/>
    <property type="project" value="TreeGrafter"/>
</dbReference>
<evidence type="ECO:0000256" key="2">
    <source>
        <dbReference type="ARBA" id="ARBA00023002"/>
    </source>
</evidence>
<evidence type="ECO:0000313" key="4">
    <source>
        <dbReference type="Proteomes" id="UP000321405"/>
    </source>
</evidence>
<keyword evidence="4" id="KW-1185">Reference proteome</keyword>
<dbReference type="PROSITE" id="PS00061">
    <property type="entry name" value="ADH_SHORT"/>
    <property type="match status" value="1"/>
</dbReference>
<name>A0A511BQG5_9PROT</name>